<keyword evidence="8" id="KW-0238">DNA-binding</keyword>
<dbReference type="Gene3D" id="3.20.190.10">
    <property type="entry name" value="MutM-like, N-terminal"/>
    <property type="match status" value="1"/>
</dbReference>
<dbReference type="InterPro" id="IPR000214">
    <property type="entry name" value="Znf_DNA_glyclase/AP_lyase"/>
</dbReference>
<dbReference type="PANTHER" id="PTHR42697:SF1">
    <property type="entry name" value="ENDONUCLEASE 8"/>
    <property type="match status" value="1"/>
</dbReference>
<dbReference type="SUPFAM" id="SSF57716">
    <property type="entry name" value="Glucocorticoid receptor-like (DNA-binding domain)"/>
    <property type="match status" value="1"/>
</dbReference>
<name>A0ABW4P0B9_9NOCA</name>
<dbReference type="PROSITE" id="PS51068">
    <property type="entry name" value="FPG_CAT"/>
    <property type="match status" value="1"/>
</dbReference>
<proteinExistence type="inferred from homology"/>
<keyword evidence="7" id="KW-0862">Zinc</keyword>
<sequence>MPEGDTVWQAAARLRAALAGQKLTVCDVRVPRYATVDLTPHTVDEVLSRGKHLLVRVGDTTVHTHLKMEGEWHVYPSGARWRRPAWQARIVLGTESHTAVGFQLGIVEVLPREQEAEAVGHLGPDLLGPDWDERVAAENLTADPDRAVGVALLDQRVLAGIGNVYRSELCFLRGMHPATPVAAVGDPLPWVRLAHRMLVANRDRTVRVTTGERRRGRELWVYGRGGKPCLRCGTLVRRDDLGENDHDRIVFWCPSCQPLPGPATPR</sequence>
<dbReference type="PANTHER" id="PTHR42697">
    <property type="entry name" value="ENDONUCLEASE 8"/>
    <property type="match status" value="1"/>
</dbReference>
<dbReference type="EMBL" id="JBHUFB010000008">
    <property type="protein sequence ID" value="MFD1811897.1"/>
    <property type="molecule type" value="Genomic_DNA"/>
</dbReference>
<evidence type="ECO:0000256" key="10">
    <source>
        <dbReference type="ARBA" id="ARBA00023239"/>
    </source>
</evidence>
<keyword evidence="4" id="KW-0227">DNA damage</keyword>
<dbReference type="InterPro" id="IPR010979">
    <property type="entry name" value="Ribosomal_uS13-like_H2TH"/>
</dbReference>
<keyword evidence="12" id="KW-0326">Glycosidase</keyword>
<dbReference type="RefSeq" id="WP_378484429.1">
    <property type="nucleotide sequence ID" value="NZ_JBHUFB010000008.1"/>
</dbReference>
<protein>
    <recommendedName>
        <fullName evidence="2">DNA-(apurinic or apyrimidinic site) lyase</fullName>
        <ecNumber evidence="2">4.2.99.18</ecNumber>
    </recommendedName>
</protein>
<evidence type="ECO:0000256" key="11">
    <source>
        <dbReference type="ARBA" id="ARBA00023268"/>
    </source>
</evidence>
<keyword evidence="6" id="KW-0378">Hydrolase</keyword>
<comment type="similarity">
    <text evidence="1">Belongs to the FPG family.</text>
</comment>
<evidence type="ECO:0000259" key="14">
    <source>
        <dbReference type="PROSITE" id="PS51066"/>
    </source>
</evidence>
<keyword evidence="17" id="KW-1185">Reference proteome</keyword>
<dbReference type="EC" id="4.2.99.18" evidence="2"/>
<dbReference type="SMART" id="SM01232">
    <property type="entry name" value="H2TH"/>
    <property type="match status" value="1"/>
</dbReference>
<evidence type="ECO:0000256" key="5">
    <source>
        <dbReference type="ARBA" id="ARBA00022771"/>
    </source>
</evidence>
<evidence type="ECO:0000256" key="12">
    <source>
        <dbReference type="ARBA" id="ARBA00023295"/>
    </source>
</evidence>
<keyword evidence="10" id="KW-0456">Lyase</keyword>
<accession>A0ABW4P0B9</accession>
<keyword evidence="3" id="KW-0479">Metal-binding</keyword>
<dbReference type="CDD" id="cd08971">
    <property type="entry name" value="AcNei2_N"/>
    <property type="match status" value="1"/>
</dbReference>
<keyword evidence="5 13" id="KW-0863">Zinc-finger</keyword>
<evidence type="ECO:0000256" key="2">
    <source>
        <dbReference type="ARBA" id="ARBA00012720"/>
    </source>
</evidence>
<feature type="domain" description="Formamidopyrimidine-DNA glycosylase catalytic" evidence="15">
    <location>
        <begin position="2"/>
        <end position="128"/>
    </location>
</feature>
<dbReference type="SUPFAM" id="SSF46946">
    <property type="entry name" value="S13-like H2TH domain"/>
    <property type="match status" value="1"/>
</dbReference>
<evidence type="ECO:0000256" key="3">
    <source>
        <dbReference type="ARBA" id="ARBA00022723"/>
    </source>
</evidence>
<comment type="caution">
    <text evidence="16">The sequence shown here is derived from an EMBL/GenBank/DDBJ whole genome shotgun (WGS) entry which is preliminary data.</text>
</comment>
<dbReference type="PROSITE" id="PS51066">
    <property type="entry name" value="ZF_FPG_2"/>
    <property type="match status" value="1"/>
</dbReference>
<gene>
    <name evidence="16" type="ORF">ACFSJG_06690</name>
</gene>
<evidence type="ECO:0000313" key="17">
    <source>
        <dbReference type="Proteomes" id="UP001597286"/>
    </source>
</evidence>
<keyword evidence="11" id="KW-0511">Multifunctional enzyme</keyword>
<evidence type="ECO:0000256" key="4">
    <source>
        <dbReference type="ARBA" id="ARBA00022763"/>
    </source>
</evidence>
<feature type="domain" description="FPG-type" evidence="14">
    <location>
        <begin position="220"/>
        <end position="258"/>
    </location>
</feature>
<evidence type="ECO:0000313" key="16">
    <source>
        <dbReference type="EMBL" id="MFD1811897.1"/>
    </source>
</evidence>
<dbReference type="Pfam" id="PF06831">
    <property type="entry name" value="H2TH"/>
    <property type="match status" value="1"/>
</dbReference>
<dbReference type="SMART" id="SM00898">
    <property type="entry name" value="Fapy_DNA_glyco"/>
    <property type="match status" value="1"/>
</dbReference>
<evidence type="ECO:0000256" key="1">
    <source>
        <dbReference type="ARBA" id="ARBA00009409"/>
    </source>
</evidence>
<dbReference type="InterPro" id="IPR015886">
    <property type="entry name" value="H2TH_FPG"/>
</dbReference>
<dbReference type="InterPro" id="IPR012319">
    <property type="entry name" value="FPG_cat"/>
</dbReference>
<dbReference type="InterPro" id="IPR035937">
    <property type="entry name" value="FPG_N"/>
</dbReference>
<evidence type="ECO:0000259" key="15">
    <source>
        <dbReference type="PROSITE" id="PS51068"/>
    </source>
</evidence>
<dbReference type="Pfam" id="PF01149">
    <property type="entry name" value="Fapy_DNA_glyco"/>
    <property type="match status" value="1"/>
</dbReference>
<dbReference type="Proteomes" id="UP001597286">
    <property type="component" value="Unassembled WGS sequence"/>
</dbReference>
<dbReference type="InterPro" id="IPR044090">
    <property type="entry name" value="Nei2_N"/>
</dbReference>
<evidence type="ECO:0000256" key="8">
    <source>
        <dbReference type="ARBA" id="ARBA00023125"/>
    </source>
</evidence>
<dbReference type="SUPFAM" id="SSF81624">
    <property type="entry name" value="N-terminal domain of MutM-like DNA repair proteins"/>
    <property type="match status" value="1"/>
</dbReference>
<keyword evidence="9" id="KW-0234">DNA repair</keyword>
<evidence type="ECO:0000256" key="13">
    <source>
        <dbReference type="PROSITE-ProRule" id="PRU00391"/>
    </source>
</evidence>
<evidence type="ECO:0000256" key="6">
    <source>
        <dbReference type="ARBA" id="ARBA00022801"/>
    </source>
</evidence>
<organism evidence="16 17">
    <name type="scientific">Rhodococcus gannanensis</name>
    <dbReference type="NCBI Taxonomy" id="1960308"/>
    <lineage>
        <taxon>Bacteria</taxon>
        <taxon>Bacillati</taxon>
        <taxon>Actinomycetota</taxon>
        <taxon>Actinomycetes</taxon>
        <taxon>Mycobacteriales</taxon>
        <taxon>Nocardiaceae</taxon>
        <taxon>Rhodococcus</taxon>
    </lineage>
</organism>
<reference evidence="17" key="1">
    <citation type="journal article" date="2019" name="Int. J. Syst. Evol. Microbiol.">
        <title>The Global Catalogue of Microorganisms (GCM) 10K type strain sequencing project: providing services to taxonomists for standard genome sequencing and annotation.</title>
        <authorList>
            <consortium name="The Broad Institute Genomics Platform"/>
            <consortium name="The Broad Institute Genome Sequencing Center for Infectious Disease"/>
            <person name="Wu L."/>
            <person name="Ma J."/>
        </authorList>
    </citation>
    <scope>NUCLEOTIDE SEQUENCE [LARGE SCALE GENOMIC DNA]</scope>
    <source>
        <strain evidence="17">DT72</strain>
    </source>
</reference>
<evidence type="ECO:0000256" key="7">
    <source>
        <dbReference type="ARBA" id="ARBA00022833"/>
    </source>
</evidence>
<dbReference type="Gene3D" id="1.10.8.50">
    <property type="match status" value="1"/>
</dbReference>
<evidence type="ECO:0000256" key="9">
    <source>
        <dbReference type="ARBA" id="ARBA00023204"/>
    </source>
</evidence>